<keyword evidence="3" id="KW-0496">Mitochondrion</keyword>
<dbReference type="PANTHER" id="PTHR21549">
    <property type="entry name" value="MUTATED IN BLADDER CANCER 1"/>
    <property type="match status" value="1"/>
</dbReference>
<feature type="compositionally biased region" description="Low complexity" evidence="2">
    <location>
        <begin position="173"/>
        <end position="188"/>
    </location>
</feature>
<feature type="compositionally biased region" description="Basic and acidic residues" evidence="2">
    <location>
        <begin position="348"/>
        <end position="382"/>
    </location>
</feature>
<feature type="region of interest" description="Disordered" evidence="2">
    <location>
        <begin position="170"/>
        <end position="192"/>
    </location>
</feature>
<feature type="region of interest" description="Disordered" evidence="2">
    <location>
        <begin position="459"/>
        <end position="498"/>
    </location>
</feature>
<protein>
    <submittedName>
        <fullName evidence="3">Uncharacterized protein</fullName>
    </submittedName>
</protein>
<name>A0A3P3YEL2_PLABS</name>
<geneLocation type="mitochondrion" evidence="3"/>
<evidence type="ECO:0000256" key="1">
    <source>
        <dbReference type="ARBA" id="ARBA00023054"/>
    </source>
</evidence>
<evidence type="ECO:0000256" key="2">
    <source>
        <dbReference type="SAM" id="MobiDB-lite"/>
    </source>
</evidence>
<dbReference type="Proteomes" id="UP000290189">
    <property type="component" value="Unassembled WGS sequence"/>
</dbReference>
<accession>A0A3P3YEL2</accession>
<dbReference type="InterPro" id="IPR039902">
    <property type="entry name" value="CCDC148/CCDC112"/>
</dbReference>
<evidence type="ECO:0000313" key="4">
    <source>
        <dbReference type="Proteomes" id="UP000290189"/>
    </source>
</evidence>
<sequence length="498" mass="56828">MNIHMQVSPPQLPWPSDADRPVYSRVKLDEWKSSSRTLQQKAHALEASIDSMLDRARPCFDGDAKSIADQKTSLDAQRLDQRRAMFARIETIKEKSGRIATFIRGVDRTDEKELSKLKAMIEDIDEHIVEFKLKRAGEFDAGAADQAKLEEAISASMSRLDHIDASLSETMSARKAPAAPAKAPAPDATTGDPKRNAILSQVQAIQNLIDQDGGQYGDWEPADHQYWLRLWNTLDNVNEICERGAQEIPNQSFETVMDHCRWYERYTSYHTKKKELIAEWRQAKELAASKAVDEAVTTSRQMDEEAHRQTERSKQAAVEKERALIKWKEEKRQREIEERARQGAAQAKAEKDERRRHEKHLQELRDMLEKQRERNREKDDAANKQMTPAPRPMIDTRRLEARNAAMMMRRKKLVAAKRQADERRANNLAMALERLGTVVEAHADPKRLLSETKAAATRRLLNEAQAGEPKSTTSRPVAQPPVVLTGKSKAVPQWRKGI</sequence>
<reference evidence="3 4" key="1">
    <citation type="submission" date="2018-03" db="EMBL/GenBank/DDBJ databases">
        <authorList>
            <person name="Fogelqvist J."/>
        </authorList>
    </citation>
    <scope>NUCLEOTIDE SEQUENCE [LARGE SCALE GENOMIC DNA]</scope>
</reference>
<keyword evidence="1" id="KW-0175">Coiled coil</keyword>
<feature type="region of interest" description="Disordered" evidence="2">
    <location>
        <begin position="298"/>
        <end position="390"/>
    </location>
</feature>
<organism evidence="3 4">
    <name type="scientific">Plasmodiophora brassicae</name>
    <name type="common">Clubroot disease agent</name>
    <dbReference type="NCBI Taxonomy" id="37360"/>
    <lineage>
        <taxon>Eukaryota</taxon>
        <taxon>Sar</taxon>
        <taxon>Rhizaria</taxon>
        <taxon>Endomyxa</taxon>
        <taxon>Phytomyxea</taxon>
        <taxon>Plasmodiophorida</taxon>
        <taxon>Plasmodiophoridae</taxon>
        <taxon>Plasmodiophora</taxon>
    </lineage>
</organism>
<gene>
    <name evidence="3" type="ORF">PLBR_LOCUS5605</name>
</gene>
<dbReference type="EMBL" id="OVEO01000009">
    <property type="protein sequence ID" value="SPQ98390.1"/>
    <property type="molecule type" value="Genomic_DNA"/>
</dbReference>
<dbReference type="PANTHER" id="PTHR21549:SF0">
    <property type="entry name" value="COILED-COIL DOMAIN-CONTAINING PROTEIN 112"/>
    <property type="match status" value="1"/>
</dbReference>
<dbReference type="AlphaFoldDB" id="A0A3P3YEL2"/>
<evidence type="ECO:0000313" key="3">
    <source>
        <dbReference type="EMBL" id="SPQ98390.1"/>
    </source>
</evidence>
<feature type="compositionally biased region" description="Basic and acidic residues" evidence="2">
    <location>
        <begin position="301"/>
        <end position="341"/>
    </location>
</feature>
<proteinExistence type="predicted"/>